<sequence length="90" mass="10072">MAGTSVVTTLLAHHSDRCGMGQKLALKLYVNVKWTQLHELGFQLENRVLPEYQLTTEGILKHNWLVKVVVAAEIWGSSRWHGQAAFDGSV</sequence>
<gene>
    <name evidence="1" type="ORF">C5167_017246</name>
</gene>
<dbReference type="AlphaFoldDB" id="A0A4Y7IL39"/>
<dbReference type="EMBL" id="CM010716">
    <property type="protein sequence ID" value="RZC48816.1"/>
    <property type="molecule type" value="Genomic_DNA"/>
</dbReference>
<dbReference type="Gramene" id="RZC48816">
    <property type="protein sequence ID" value="RZC48816"/>
    <property type="gene ID" value="C5167_017246"/>
</dbReference>
<evidence type="ECO:0000313" key="1">
    <source>
        <dbReference type="EMBL" id="RZC48816.1"/>
    </source>
</evidence>
<reference evidence="1 2" key="1">
    <citation type="journal article" date="2018" name="Science">
        <title>The opium poppy genome and morphinan production.</title>
        <authorList>
            <person name="Guo L."/>
            <person name="Winzer T."/>
            <person name="Yang X."/>
            <person name="Li Y."/>
            <person name="Ning Z."/>
            <person name="He Z."/>
            <person name="Teodor R."/>
            <person name="Lu Y."/>
            <person name="Bowser T.A."/>
            <person name="Graham I.A."/>
            <person name="Ye K."/>
        </authorList>
    </citation>
    <scope>NUCLEOTIDE SEQUENCE [LARGE SCALE GENOMIC DNA]</scope>
    <source>
        <strain evidence="2">cv. HN1</strain>
        <tissue evidence="1">Leaves</tissue>
    </source>
</reference>
<dbReference type="Proteomes" id="UP000316621">
    <property type="component" value="Chromosome 2"/>
</dbReference>
<protein>
    <submittedName>
        <fullName evidence="1">Uncharacterized protein</fullName>
    </submittedName>
</protein>
<evidence type="ECO:0000313" key="2">
    <source>
        <dbReference type="Proteomes" id="UP000316621"/>
    </source>
</evidence>
<name>A0A4Y7IL39_PAPSO</name>
<accession>A0A4Y7IL39</accession>
<proteinExistence type="predicted"/>
<keyword evidence="2" id="KW-1185">Reference proteome</keyword>
<organism evidence="1 2">
    <name type="scientific">Papaver somniferum</name>
    <name type="common">Opium poppy</name>
    <dbReference type="NCBI Taxonomy" id="3469"/>
    <lineage>
        <taxon>Eukaryota</taxon>
        <taxon>Viridiplantae</taxon>
        <taxon>Streptophyta</taxon>
        <taxon>Embryophyta</taxon>
        <taxon>Tracheophyta</taxon>
        <taxon>Spermatophyta</taxon>
        <taxon>Magnoliopsida</taxon>
        <taxon>Ranunculales</taxon>
        <taxon>Papaveraceae</taxon>
        <taxon>Papaveroideae</taxon>
        <taxon>Papaver</taxon>
    </lineage>
</organism>